<gene>
    <name evidence="5" type="primary">sdpR</name>
    <name evidence="5" type="ORF">VRLFYP33_01888</name>
</gene>
<dbReference type="RefSeq" id="WP_021840800.1">
    <property type="nucleotide sequence ID" value="NZ_CACRUX010000067.1"/>
</dbReference>
<evidence type="ECO:0000256" key="3">
    <source>
        <dbReference type="ARBA" id="ARBA00023163"/>
    </source>
</evidence>
<keyword evidence="2" id="KW-0238">DNA-binding</keyword>
<dbReference type="AlphaFoldDB" id="A0A6N3EAX9"/>
<dbReference type="GO" id="GO:0003677">
    <property type="term" value="F:DNA binding"/>
    <property type="evidence" value="ECO:0007669"/>
    <property type="project" value="UniProtKB-KW"/>
</dbReference>
<accession>A0A6N3EAX9</accession>
<dbReference type="InterPro" id="IPR001845">
    <property type="entry name" value="HTH_ArsR_DNA-bd_dom"/>
</dbReference>
<evidence type="ECO:0000259" key="4">
    <source>
        <dbReference type="PROSITE" id="PS50987"/>
    </source>
</evidence>
<proteinExistence type="predicted"/>
<sequence>MSNKELQDIFKALSNESRLKILQWLKEPSKHFPPQGFHMPEEDAFKGGVCVGSIQEKLGISQSAVSHYLDLMQRAGLLESARFGKWTYYRRNEKVIDSFKAEINSTL</sequence>
<dbReference type="InterPro" id="IPR036388">
    <property type="entry name" value="WH-like_DNA-bd_sf"/>
</dbReference>
<dbReference type="PANTHER" id="PTHR33154">
    <property type="entry name" value="TRANSCRIPTIONAL REGULATOR, ARSR FAMILY"/>
    <property type="match status" value="1"/>
</dbReference>
<dbReference type="GO" id="GO:0003700">
    <property type="term" value="F:DNA-binding transcription factor activity"/>
    <property type="evidence" value="ECO:0007669"/>
    <property type="project" value="InterPro"/>
</dbReference>
<evidence type="ECO:0000256" key="2">
    <source>
        <dbReference type="ARBA" id="ARBA00023125"/>
    </source>
</evidence>
<dbReference type="SMART" id="SM00418">
    <property type="entry name" value="HTH_ARSR"/>
    <property type="match status" value="1"/>
</dbReference>
<reference evidence="5" key="1">
    <citation type="submission" date="2019-11" db="EMBL/GenBank/DDBJ databases">
        <authorList>
            <person name="Feng L."/>
        </authorList>
    </citation>
    <scope>NUCLEOTIDE SEQUENCE</scope>
    <source>
        <strain evidence="5">VrattiLFYP33</strain>
    </source>
</reference>
<evidence type="ECO:0000313" key="5">
    <source>
        <dbReference type="EMBL" id="VYU37882.1"/>
    </source>
</evidence>
<dbReference type="InterPro" id="IPR036390">
    <property type="entry name" value="WH_DNA-bd_sf"/>
</dbReference>
<dbReference type="PANTHER" id="PTHR33154:SF33">
    <property type="entry name" value="TRANSCRIPTIONAL REPRESSOR SDPR"/>
    <property type="match status" value="1"/>
</dbReference>
<dbReference type="EMBL" id="CACRUX010000067">
    <property type="protein sequence ID" value="VYU37882.1"/>
    <property type="molecule type" value="Genomic_DNA"/>
</dbReference>
<dbReference type="Gene3D" id="1.10.10.10">
    <property type="entry name" value="Winged helix-like DNA-binding domain superfamily/Winged helix DNA-binding domain"/>
    <property type="match status" value="1"/>
</dbReference>
<dbReference type="Pfam" id="PF01022">
    <property type="entry name" value="HTH_5"/>
    <property type="match status" value="1"/>
</dbReference>
<dbReference type="PROSITE" id="PS50987">
    <property type="entry name" value="HTH_ARSR_2"/>
    <property type="match status" value="1"/>
</dbReference>
<dbReference type="CDD" id="cd00090">
    <property type="entry name" value="HTH_ARSR"/>
    <property type="match status" value="1"/>
</dbReference>
<keyword evidence="3" id="KW-0804">Transcription</keyword>
<keyword evidence="1" id="KW-0805">Transcription regulation</keyword>
<protein>
    <submittedName>
        <fullName evidence="5">Transcriptional repressor SdpR</fullName>
    </submittedName>
</protein>
<dbReference type="InterPro" id="IPR011991">
    <property type="entry name" value="ArsR-like_HTH"/>
</dbReference>
<feature type="domain" description="HTH arsR-type" evidence="4">
    <location>
        <begin position="1"/>
        <end position="107"/>
    </location>
</feature>
<evidence type="ECO:0000256" key="1">
    <source>
        <dbReference type="ARBA" id="ARBA00023015"/>
    </source>
</evidence>
<organism evidence="5">
    <name type="scientific">Veillonella ratti</name>
    <dbReference type="NCBI Taxonomy" id="103892"/>
    <lineage>
        <taxon>Bacteria</taxon>
        <taxon>Bacillati</taxon>
        <taxon>Bacillota</taxon>
        <taxon>Negativicutes</taxon>
        <taxon>Veillonellales</taxon>
        <taxon>Veillonellaceae</taxon>
        <taxon>Veillonella</taxon>
    </lineage>
</organism>
<dbReference type="InterPro" id="IPR051081">
    <property type="entry name" value="HTH_MetalResp_TranReg"/>
</dbReference>
<name>A0A6N3EAX9_9FIRM</name>
<dbReference type="SUPFAM" id="SSF46785">
    <property type="entry name" value="Winged helix' DNA-binding domain"/>
    <property type="match status" value="1"/>
</dbReference>